<dbReference type="EMBL" id="FN667741">
    <property type="protein sequence ID" value="CBJ79347.1"/>
    <property type="molecule type" value="Genomic_DNA"/>
</dbReference>
<protein>
    <submittedName>
        <fullName evidence="1">Uncharacterized protein</fullName>
    </submittedName>
</protein>
<evidence type="ECO:0000313" key="2">
    <source>
        <dbReference type="Proteomes" id="UP000002045"/>
    </source>
</evidence>
<dbReference type="HOGENOM" id="CLU_3086259_0_0_6"/>
<sequence length="52" mass="6553">MLLFHLDILEEIIKYLLMKNSYQPIRKNYCFLKFWINLLLQIKHFLTYFITQ</sequence>
<accession>D3UYG9</accession>
<reference evidence="1" key="1">
    <citation type="journal article" date="2011" name="PLoS ONE">
        <title>The entomopathogenic bacterial endosymbionts xenorhabdus and photorhabdus: convergent lifestyles from divergent genomes.</title>
        <authorList>
            <person name="Chaston J.M."/>
            <person name="Suen G."/>
            <person name="Tucker S.L."/>
            <person name="Andersen A.W."/>
            <person name="Bhasin A."/>
            <person name="Bode E."/>
            <person name="Bode H.B."/>
            <person name="Brachmann A.O."/>
            <person name="Cowles C.E."/>
            <person name="Cowles K.N."/>
            <person name="Darby C."/>
            <person name="de Leon L."/>
            <person name="Drace K."/>
            <person name="Du Z."/>
            <person name="Givaudan A."/>
            <person name="Herbert Tran E.E."/>
            <person name="Jewell K.A."/>
            <person name="Knack J.J."/>
            <person name="Krasomil-Osterfeld K.C."/>
            <person name="Kukor R."/>
            <person name="Lanois A."/>
            <person name="Latreille P."/>
            <person name="Leimgruber N.K."/>
            <person name="Lipke C.M."/>
            <person name="Liu R."/>
            <person name="Lu X."/>
            <person name="Martens E.C."/>
            <person name="Marri P.R."/>
            <person name="Medigue C."/>
            <person name="Menard M.L."/>
            <person name="Miller N.M."/>
            <person name="Morales-Soto N."/>
            <person name="Norton S."/>
            <person name="Ogier J.C."/>
            <person name="Orchard S.S."/>
            <person name="Park D."/>
            <person name="Park Y."/>
            <person name="Qurollo B.A."/>
            <person name="Sugar D.R."/>
            <person name="Richards G.R."/>
            <person name="Rouy Z."/>
            <person name="Slominski B."/>
            <person name="Slominski K."/>
            <person name="Snyder H."/>
            <person name="Tjaden B.C."/>
            <person name="van der Hoeven R."/>
            <person name="Welch R.D."/>
            <person name="Wheeler C."/>
            <person name="Xiang B."/>
            <person name="Barbazuk B."/>
            <person name="Gaudriault S."/>
            <person name="Goodner B."/>
            <person name="Slater S.C."/>
            <person name="Forst S."/>
            <person name="Goldman B.S."/>
            <person name="Goodrich-Blair H."/>
        </authorList>
    </citation>
    <scope>NUCLEOTIDE SEQUENCE [LARGE SCALE GENOMIC DNA]</scope>
    <source>
        <strain evidence="1">SS-2004</strain>
    </source>
</reference>
<evidence type="ECO:0000313" key="1">
    <source>
        <dbReference type="EMBL" id="CBJ79347.1"/>
    </source>
</evidence>
<dbReference type="Proteomes" id="UP000002045">
    <property type="component" value="Chromosome"/>
</dbReference>
<organism evidence="1 2">
    <name type="scientific">Xenorhabdus bovienii (strain SS-2004)</name>
    <name type="common">Xenorhabdus nematophila subsp. bovienii</name>
    <dbReference type="NCBI Taxonomy" id="406818"/>
    <lineage>
        <taxon>Bacteria</taxon>
        <taxon>Pseudomonadati</taxon>
        <taxon>Pseudomonadota</taxon>
        <taxon>Gammaproteobacteria</taxon>
        <taxon>Enterobacterales</taxon>
        <taxon>Morganellaceae</taxon>
        <taxon>Xenorhabdus</taxon>
    </lineage>
</organism>
<proteinExistence type="predicted"/>
<name>D3UYG9_XENBS</name>
<dbReference type="KEGG" id="xbo:XBJ1_0196"/>
<gene>
    <name evidence="1" type="ordered locus">XBJ1_0196</name>
</gene>
<dbReference type="AlphaFoldDB" id="D3UYG9"/>